<feature type="domain" description="Helicase ATP-binding" evidence="5">
    <location>
        <begin position="18"/>
        <end position="184"/>
    </location>
</feature>
<keyword evidence="3 7" id="KW-0347">Helicase</keyword>
<dbReference type="GO" id="GO:0003677">
    <property type="term" value="F:DNA binding"/>
    <property type="evidence" value="ECO:0007669"/>
    <property type="project" value="InterPro"/>
</dbReference>
<dbReference type="EMBL" id="CP133772">
    <property type="protein sequence ID" value="WYY00882.1"/>
    <property type="molecule type" value="Genomic_DNA"/>
</dbReference>
<dbReference type="PROSITE" id="PS51194">
    <property type="entry name" value="HELICASE_CTER"/>
    <property type="match status" value="1"/>
</dbReference>
<dbReference type="PROSITE" id="PS51192">
    <property type="entry name" value="HELICASE_ATP_BIND_1"/>
    <property type="match status" value="1"/>
</dbReference>
<dbReference type="GO" id="GO:0140097">
    <property type="term" value="F:catalytic activity, acting on DNA"/>
    <property type="evidence" value="ECO:0007669"/>
    <property type="project" value="UniProtKB-ARBA"/>
</dbReference>
<dbReference type="PROSITE" id="PS00690">
    <property type="entry name" value="DEAH_ATP_HELICASE"/>
    <property type="match status" value="1"/>
</dbReference>
<feature type="domain" description="Helicase C-terminal" evidence="6">
    <location>
        <begin position="342"/>
        <end position="521"/>
    </location>
</feature>
<dbReference type="InterPro" id="IPR006935">
    <property type="entry name" value="Helicase/UvrB_N"/>
</dbReference>
<proteinExistence type="predicted"/>
<dbReference type="PANTHER" id="PTHR14025:SF20">
    <property type="entry name" value="FANCONI ANEMIA GROUP M PROTEIN"/>
    <property type="match status" value="1"/>
</dbReference>
<dbReference type="SUPFAM" id="SSF52540">
    <property type="entry name" value="P-loop containing nucleoside triphosphate hydrolases"/>
    <property type="match status" value="1"/>
</dbReference>
<dbReference type="GO" id="GO:0005524">
    <property type="term" value="F:ATP binding"/>
    <property type="evidence" value="ECO:0007669"/>
    <property type="project" value="UniProtKB-KW"/>
</dbReference>
<dbReference type="SMART" id="SM00382">
    <property type="entry name" value="AAA"/>
    <property type="match status" value="1"/>
</dbReference>
<dbReference type="SMART" id="SM00487">
    <property type="entry name" value="DEXDc"/>
    <property type="match status" value="1"/>
</dbReference>
<dbReference type="GeneID" id="95968206"/>
<evidence type="ECO:0000259" key="5">
    <source>
        <dbReference type="PROSITE" id="PS51192"/>
    </source>
</evidence>
<evidence type="ECO:0000313" key="7">
    <source>
        <dbReference type="EMBL" id="WYY00882.1"/>
    </source>
</evidence>
<dbReference type="InterPro" id="IPR001650">
    <property type="entry name" value="Helicase_C-like"/>
</dbReference>
<evidence type="ECO:0000256" key="4">
    <source>
        <dbReference type="ARBA" id="ARBA00022840"/>
    </source>
</evidence>
<dbReference type="Proteomes" id="UP001451606">
    <property type="component" value="Chromosome"/>
</dbReference>
<evidence type="ECO:0000313" key="8">
    <source>
        <dbReference type="Proteomes" id="UP001451606"/>
    </source>
</evidence>
<keyword evidence="1" id="KW-0547">Nucleotide-binding</keyword>
<dbReference type="Pfam" id="PF00271">
    <property type="entry name" value="Helicase_C"/>
    <property type="match status" value="1"/>
</dbReference>
<reference evidence="7 8" key="1">
    <citation type="submission" date="2023-09" db="EMBL/GenBank/DDBJ databases">
        <authorList>
            <person name="Golyshina O.V."/>
            <person name="Lunev E.A."/>
            <person name="Bargiela R."/>
            <person name="Gaines M.C."/>
            <person name="Daum B."/>
            <person name="Bale N.J."/>
            <person name="Koenen M."/>
            <person name="Sinninghe Damst J.S."/>
            <person name="Yakimov M."/>
            <person name="Golyshin P.N."/>
        </authorList>
    </citation>
    <scope>NUCLEOTIDE SEQUENCE [LARGE SCALE GENOMIC DNA]</scope>
    <source>
        <strain evidence="7 8">M1</strain>
    </source>
</reference>
<dbReference type="RefSeq" id="WP_393971209.1">
    <property type="nucleotide sequence ID" value="NZ_CP133772.1"/>
</dbReference>
<evidence type="ECO:0000259" key="6">
    <source>
        <dbReference type="PROSITE" id="PS51194"/>
    </source>
</evidence>
<dbReference type="AlphaFoldDB" id="A0AAX4NHA0"/>
<name>A0AAX4NHA0_9ARCH</name>
<dbReference type="GO" id="GO:0016787">
    <property type="term" value="F:hydrolase activity"/>
    <property type="evidence" value="ECO:0007669"/>
    <property type="project" value="UniProtKB-KW"/>
</dbReference>
<dbReference type="SMART" id="SM00490">
    <property type="entry name" value="HELICc"/>
    <property type="match status" value="1"/>
</dbReference>
<organism evidence="7 8">
    <name type="scientific">Oxyplasma meridianum</name>
    <dbReference type="NCBI Taxonomy" id="3073602"/>
    <lineage>
        <taxon>Archaea</taxon>
        <taxon>Methanobacteriati</taxon>
        <taxon>Thermoplasmatota</taxon>
        <taxon>Thermoplasmata</taxon>
        <taxon>Thermoplasmatales</taxon>
        <taxon>Thermoplasmataceae</taxon>
        <taxon>Oxyplasma</taxon>
    </lineage>
</organism>
<keyword evidence="8" id="KW-1185">Reference proteome</keyword>
<sequence>MDQTLGGKIEPRDYQINVFRKAVLENTLVVLPTGMGKTVIAAMVANYILTERLGRVLFLAPTKPLVSQHFETFKKLLDLKPPDIAKFTGEVDNQDRILEWSTSKVVISTPQVVVNDMRSGMLNFSKYGLIIFDEAHRASGNYAYVNIAKEFVQYKKRLILALTASPGSKREKLDEVTENLSIENVIIKSENDPDVVKYVNQVRIDAKILDLPDSVKAARPFLLEIYSEILSKIRESGIFKNEPINRRTMAAKIPELVSKARNGESSLFGLIPYLSAAIRLDYAVEYLESQGTEIALDYINEIMTSDEKTLRRTAAMIKKSPAFGQLMDELQKSADKFHSNPKLKAILELCDNTLSENKDSRIIVFTHFRKTAVILTKYLSENSKLAKPVRFVGQSSKGEDEGINQKKQEEIIRGFREGEYNVLVATSVAEEGLDIPSTDLVIFYEPVPSDIRTIQRRGRTGRHHSGKVIILIYKDSRDSAYYYSSLRKESAMRKNISRFETENSRSDVREESASIKKDKMLSSLEDFF</sequence>
<dbReference type="Pfam" id="PF04851">
    <property type="entry name" value="ResIII"/>
    <property type="match status" value="1"/>
</dbReference>
<dbReference type="KEGG" id="omr:OXIME_001468"/>
<accession>A0AAX4NHA0</accession>
<evidence type="ECO:0000256" key="1">
    <source>
        <dbReference type="ARBA" id="ARBA00022741"/>
    </source>
</evidence>
<keyword evidence="4" id="KW-0067">ATP-binding</keyword>
<dbReference type="Gene3D" id="3.40.50.300">
    <property type="entry name" value="P-loop containing nucleotide triphosphate hydrolases"/>
    <property type="match status" value="2"/>
</dbReference>
<evidence type="ECO:0000256" key="2">
    <source>
        <dbReference type="ARBA" id="ARBA00022801"/>
    </source>
</evidence>
<dbReference type="InterPro" id="IPR014001">
    <property type="entry name" value="Helicase_ATP-bd"/>
</dbReference>
<keyword evidence="2" id="KW-0378">Hydrolase</keyword>
<dbReference type="GO" id="GO:0004386">
    <property type="term" value="F:helicase activity"/>
    <property type="evidence" value="ECO:0007669"/>
    <property type="project" value="UniProtKB-KW"/>
</dbReference>
<gene>
    <name evidence="7" type="ORF">OXIME_001468</name>
</gene>
<dbReference type="PANTHER" id="PTHR14025">
    <property type="entry name" value="FANCONI ANEMIA GROUP M FANCM FAMILY MEMBER"/>
    <property type="match status" value="1"/>
</dbReference>
<protein>
    <submittedName>
        <fullName evidence="7">Helicase-related protein</fullName>
    </submittedName>
</protein>
<dbReference type="InterPro" id="IPR002464">
    <property type="entry name" value="DNA/RNA_helicase_DEAH_CS"/>
</dbReference>
<dbReference type="InterPro" id="IPR003593">
    <property type="entry name" value="AAA+_ATPase"/>
</dbReference>
<dbReference type="InterPro" id="IPR027417">
    <property type="entry name" value="P-loop_NTPase"/>
</dbReference>
<evidence type="ECO:0000256" key="3">
    <source>
        <dbReference type="ARBA" id="ARBA00022806"/>
    </source>
</evidence>